<dbReference type="Proteomes" id="UP001528912">
    <property type="component" value="Unassembled WGS sequence"/>
</dbReference>
<keyword evidence="1" id="KW-0472">Membrane</keyword>
<feature type="transmembrane region" description="Helical" evidence="1">
    <location>
        <begin position="189"/>
        <end position="209"/>
    </location>
</feature>
<evidence type="ECO:0000313" key="3">
    <source>
        <dbReference type="Proteomes" id="UP001528912"/>
    </source>
</evidence>
<accession>A0ABT6C4I9</accession>
<gene>
    <name evidence="2" type="ORF">P4R38_03035</name>
</gene>
<keyword evidence="1" id="KW-1133">Transmembrane helix</keyword>
<feature type="transmembrane region" description="Helical" evidence="1">
    <location>
        <begin position="139"/>
        <end position="160"/>
    </location>
</feature>
<organism evidence="2 3">
    <name type="scientific">Luteipulveratus flavus</name>
    <dbReference type="NCBI Taxonomy" id="3031728"/>
    <lineage>
        <taxon>Bacteria</taxon>
        <taxon>Bacillati</taxon>
        <taxon>Actinomycetota</taxon>
        <taxon>Actinomycetes</taxon>
        <taxon>Micrococcales</taxon>
        <taxon>Dermacoccaceae</taxon>
        <taxon>Luteipulveratus</taxon>
    </lineage>
</organism>
<keyword evidence="3" id="KW-1185">Reference proteome</keyword>
<reference evidence="2 3" key="1">
    <citation type="submission" date="2023-03" db="EMBL/GenBank/DDBJ databases">
        <title>YIM 133296 draft genome.</title>
        <authorList>
            <person name="Xiong L."/>
        </authorList>
    </citation>
    <scope>NUCLEOTIDE SEQUENCE [LARGE SCALE GENOMIC DNA]</scope>
    <source>
        <strain evidence="2 3">YIM 133296</strain>
    </source>
</reference>
<dbReference type="EMBL" id="JAROAV010000009">
    <property type="protein sequence ID" value="MDF8263222.1"/>
    <property type="molecule type" value="Genomic_DNA"/>
</dbReference>
<keyword evidence="1" id="KW-0812">Transmembrane</keyword>
<sequence length="240" mass="26850">MRRYRVTVNGVRKSLRAGGEVVFETSDKDVELVAELDLVDPCVWRGSFPDGEDEMILRLDMDQPFTSWYGKGNYFSVSPLTTVAGPTEGGPTAPVTVSEKQAPDRGLVLRWTYIAALLVPLEILFRFVLNPDGQRPSLFWLQIPVHAALLWYGLNAITGWRKIRRTRRRGVATGPARPSSGKYVLPREFRTAVVASVVFLIGVFVLIYVSRPGAYVLSAVYAGVIGWCIWSFATRQRADR</sequence>
<name>A0ABT6C4I9_9MICO</name>
<evidence type="ECO:0000313" key="2">
    <source>
        <dbReference type="EMBL" id="MDF8263222.1"/>
    </source>
</evidence>
<comment type="caution">
    <text evidence="2">The sequence shown here is derived from an EMBL/GenBank/DDBJ whole genome shotgun (WGS) entry which is preliminary data.</text>
</comment>
<protein>
    <submittedName>
        <fullName evidence="2">Uncharacterized protein</fullName>
    </submittedName>
</protein>
<evidence type="ECO:0000256" key="1">
    <source>
        <dbReference type="SAM" id="Phobius"/>
    </source>
</evidence>
<feature type="transmembrane region" description="Helical" evidence="1">
    <location>
        <begin position="107"/>
        <end position="127"/>
    </location>
</feature>
<dbReference type="RefSeq" id="WP_277190996.1">
    <property type="nucleotide sequence ID" value="NZ_JAROAV010000009.1"/>
</dbReference>
<proteinExistence type="predicted"/>
<feature type="transmembrane region" description="Helical" evidence="1">
    <location>
        <begin position="215"/>
        <end position="233"/>
    </location>
</feature>